<name>A0A6I1GEZ4_9BIFI</name>
<dbReference type="SUPFAM" id="SSF161098">
    <property type="entry name" value="MetI-like"/>
    <property type="match status" value="1"/>
</dbReference>
<evidence type="ECO:0000256" key="7">
    <source>
        <dbReference type="RuleBase" id="RU363032"/>
    </source>
</evidence>
<feature type="region of interest" description="Disordered" evidence="8">
    <location>
        <begin position="1"/>
        <end position="30"/>
    </location>
</feature>
<dbReference type="InterPro" id="IPR000515">
    <property type="entry name" value="MetI-like"/>
</dbReference>
<evidence type="ECO:0000256" key="1">
    <source>
        <dbReference type="ARBA" id="ARBA00004651"/>
    </source>
</evidence>
<evidence type="ECO:0000256" key="4">
    <source>
        <dbReference type="ARBA" id="ARBA00022692"/>
    </source>
</evidence>
<evidence type="ECO:0000256" key="6">
    <source>
        <dbReference type="ARBA" id="ARBA00023136"/>
    </source>
</evidence>
<accession>A0A6I1GEZ4</accession>
<dbReference type="CDD" id="cd06261">
    <property type="entry name" value="TM_PBP2"/>
    <property type="match status" value="1"/>
</dbReference>
<keyword evidence="4 7" id="KW-0812">Transmembrane</keyword>
<feature type="compositionally biased region" description="Basic and acidic residues" evidence="8">
    <location>
        <begin position="13"/>
        <end position="30"/>
    </location>
</feature>
<evidence type="ECO:0000256" key="5">
    <source>
        <dbReference type="ARBA" id="ARBA00022989"/>
    </source>
</evidence>
<evidence type="ECO:0000256" key="2">
    <source>
        <dbReference type="ARBA" id="ARBA00022448"/>
    </source>
</evidence>
<reference evidence="10 11" key="1">
    <citation type="submission" date="2019-09" db="EMBL/GenBank/DDBJ databases">
        <title>Characterization of the phylogenetic diversity of two novel species belonging to the genus Bifidobacterium: Bifidobacterium cebidarum sp. nov. and Bifidobacterium leontopitheci sp. nov.</title>
        <authorList>
            <person name="Lugli G.A."/>
            <person name="Duranti S."/>
            <person name="Milani C."/>
            <person name="Turroni F."/>
            <person name="Ventura M."/>
        </authorList>
    </citation>
    <scope>NUCLEOTIDE SEQUENCE [LARGE SCALE GENOMIC DNA]</scope>
    <source>
        <strain evidence="10 11">LMG 31471</strain>
    </source>
</reference>
<keyword evidence="2 7" id="KW-0813">Transport</keyword>
<sequence>MGLFTRSGGGVARDGDARGRVPATDDRRNGQRGDGWLARVLPPLVTVGGLLAIWEATVDAGHISQRVLASPSQIVVSMVKTWPDLWAATTITAYEAVTGFLIAAVAGVLIGIGLYVSKTLYRGIYPLLAAAQTIPLITIAPLFMIWFGFETTGKIVIVAVFGVFPVAVQTCRGLLAVPRFYEDVALTCGATRAWTLWHVKLRVAARQVFGGLRISAAYVFGTAVTAEYLGAMNGLGIWLQAAFNSFRTPLIFSATIMVVACTALLLTVISLAERWLIGDDTDDDTAGSN</sequence>
<feature type="transmembrane region" description="Helical" evidence="7">
    <location>
        <begin position="91"/>
        <end position="115"/>
    </location>
</feature>
<evidence type="ECO:0000313" key="10">
    <source>
        <dbReference type="EMBL" id="KAB7790203.1"/>
    </source>
</evidence>
<gene>
    <name evidence="10" type="ORF">F7D09_1275</name>
</gene>
<protein>
    <submittedName>
        <fullName evidence="10">ABC transporter permease</fullName>
    </submittedName>
</protein>
<dbReference type="GO" id="GO:0005886">
    <property type="term" value="C:plasma membrane"/>
    <property type="evidence" value="ECO:0007669"/>
    <property type="project" value="UniProtKB-SubCell"/>
</dbReference>
<keyword evidence="3" id="KW-1003">Cell membrane</keyword>
<proteinExistence type="inferred from homology"/>
<feature type="transmembrane region" description="Helical" evidence="7">
    <location>
        <begin position="250"/>
        <end position="272"/>
    </location>
</feature>
<dbReference type="EMBL" id="WBVT01000018">
    <property type="protein sequence ID" value="KAB7790203.1"/>
    <property type="molecule type" value="Genomic_DNA"/>
</dbReference>
<dbReference type="PANTHER" id="PTHR30151">
    <property type="entry name" value="ALKANE SULFONATE ABC TRANSPORTER-RELATED, MEMBRANE SUBUNIT"/>
    <property type="match status" value="1"/>
</dbReference>
<dbReference type="GO" id="GO:0055085">
    <property type="term" value="P:transmembrane transport"/>
    <property type="evidence" value="ECO:0007669"/>
    <property type="project" value="InterPro"/>
</dbReference>
<dbReference type="Proteomes" id="UP000441772">
    <property type="component" value="Unassembled WGS sequence"/>
</dbReference>
<evidence type="ECO:0000313" key="11">
    <source>
        <dbReference type="Proteomes" id="UP000441772"/>
    </source>
</evidence>
<feature type="domain" description="ABC transmembrane type-1" evidence="9">
    <location>
        <begin position="89"/>
        <end position="277"/>
    </location>
</feature>
<comment type="caution">
    <text evidence="10">The sequence shown here is derived from an EMBL/GenBank/DDBJ whole genome shotgun (WGS) entry which is preliminary data.</text>
</comment>
<evidence type="ECO:0000256" key="3">
    <source>
        <dbReference type="ARBA" id="ARBA00022475"/>
    </source>
</evidence>
<feature type="transmembrane region" description="Helical" evidence="7">
    <location>
        <begin position="155"/>
        <end position="175"/>
    </location>
</feature>
<feature type="transmembrane region" description="Helical" evidence="7">
    <location>
        <begin position="127"/>
        <end position="149"/>
    </location>
</feature>
<keyword evidence="6 7" id="KW-0472">Membrane</keyword>
<comment type="similarity">
    <text evidence="7">Belongs to the binding-protein-dependent transport system permease family.</text>
</comment>
<evidence type="ECO:0000259" key="9">
    <source>
        <dbReference type="PROSITE" id="PS50928"/>
    </source>
</evidence>
<dbReference type="RefSeq" id="WP_226836036.1">
    <property type="nucleotide sequence ID" value="NZ_JBHSKZ010000003.1"/>
</dbReference>
<keyword evidence="5 7" id="KW-1133">Transmembrane helix</keyword>
<organism evidence="10 11">
    <name type="scientific">Bifidobacterium leontopitheci</name>
    <dbReference type="NCBI Taxonomy" id="2650774"/>
    <lineage>
        <taxon>Bacteria</taxon>
        <taxon>Bacillati</taxon>
        <taxon>Actinomycetota</taxon>
        <taxon>Actinomycetes</taxon>
        <taxon>Bifidobacteriales</taxon>
        <taxon>Bifidobacteriaceae</taxon>
        <taxon>Bifidobacterium</taxon>
    </lineage>
</organism>
<keyword evidence="11" id="KW-1185">Reference proteome</keyword>
<dbReference type="AlphaFoldDB" id="A0A6I1GEZ4"/>
<dbReference type="InterPro" id="IPR035906">
    <property type="entry name" value="MetI-like_sf"/>
</dbReference>
<feature type="transmembrane region" description="Helical" evidence="7">
    <location>
        <begin position="216"/>
        <end position="238"/>
    </location>
</feature>
<feature type="transmembrane region" description="Helical" evidence="7">
    <location>
        <begin position="36"/>
        <end position="54"/>
    </location>
</feature>
<dbReference type="Gene3D" id="1.10.3720.10">
    <property type="entry name" value="MetI-like"/>
    <property type="match status" value="1"/>
</dbReference>
<dbReference type="PANTHER" id="PTHR30151:SF20">
    <property type="entry name" value="ABC TRANSPORTER PERMEASE PROTEIN HI_0355-RELATED"/>
    <property type="match status" value="1"/>
</dbReference>
<evidence type="ECO:0000256" key="8">
    <source>
        <dbReference type="SAM" id="MobiDB-lite"/>
    </source>
</evidence>
<dbReference type="PROSITE" id="PS50928">
    <property type="entry name" value="ABC_TM1"/>
    <property type="match status" value="1"/>
</dbReference>
<dbReference type="Pfam" id="PF00528">
    <property type="entry name" value="BPD_transp_1"/>
    <property type="match status" value="1"/>
</dbReference>
<comment type="subcellular location">
    <subcellularLocation>
        <location evidence="1 7">Cell membrane</location>
        <topology evidence="1 7">Multi-pass membrane protein</topology>
    </subcellularLocation>
</comment>